<name>A0A835F112_9POAL</name>
<dbReference type="Pfam" id="PF00931">
    <property type="entry name" value="NB-ARC"/>
    <property type="match status" value="1"/>
</dbReference>
<comment type="similarity">
    <text evidence="1">Belongs to the disease resistance NB-LRR family.</text>
</comment>
<dbReference type="Pfam" id="PF23559">
    <property type="entry name" value="WHD_DRP"/>
    <property type="match status" value="1"/>
</dbReference>
<dbReference type="InterPro" id="IPR044974">
    <property type="entry name" value="Disease_R_plants"/>
</dbReference>
<dbReference type="EMBL" id="JACEFO010001653">
    <property type="protein sequence ID" value="KAF8725380.1"/>
    <property type="molecule type" value="Genomic_DNA"/>
</dbReference>
<dbReference type="InterPro" id="IPR036388">
    <property type="entry name" value="WH-like_DNA-bd_sf"/>
</dbReference>
<dbReference type="InterPro" id="IPR002182">
    <property type="entry name" value="NB-ARC"/>
</dbReference>
<keyword evidence="2" id="KW-0433">Leucine-rich repeat</keyword>
<evidence type="ECO:0000313" key="10">
    <source>
        <dbReference type="Proteomes" id="UP000636709"/>
    </source>
</evidence>
<reference evidence="9" key="1">
    <citation type="submission" date="2020-07" db="EMBL/GenBank/DDBJ databases">
        <title>Genome sequence and genetic diversity analysis of an under-domesticated orphan crop, white fonio (Digitaria exilis).</title>
        <authorList>
            <person name="Bennetzen J.L."/>
            <person name="Chen S."/>
            <person name="Ma X."/>
            <person name="Wang X."/>
            <person name="Yssel A.E.J."/>
            <person name="Chaluvadi S.R."/>
            <person name="Johnson M."/>
            <person name="Gangashetty P."/>
            <person name="Hamidou F."/>
            <person name="Sanogo M.D."/>
            <person name="Zwaenepoel A."/>
            <person name="Wallace J."/>
            <person name="Van De Peer Y."/>
            <person name="Van Deynze A."/>
        </authorList>
    </citation>
    <scope>NUCLEOTIDE SEQUENCE</scope>
    <source>
        <tissue evidence="9">Leaves</tissue>
    </source>
</reference>
<keyword evidence="10" id="KW-1185">Reference proteome</keyword>
<evidence type="ECO:0000256" key="1">
    <source>
        <dbReference type="ARBA" id="ARBA00008894"/>
    </source>
</evidence>
<evidence type="ECO:0000256" key="4">
    <source>
        <dbReference type="ARBA" id="ARBA00022741"/>
    </source>
</evidence>
<feature type="domain" description="Disease resistance protein winged helix" evidence="8">
    <location>
        <begin position="421"/>
        <end position="491"/>
    </location>
</feature>
<dbReference type="GO" id="GO:0009626">
    <property type="term" value="P:plant-type hypersensitive response"/>
    <property type="evidence" value="ECO:0007669"/>
    <property type="project" value="UniProtKB-ARBA"/>
</dbReference>
<evidence type="ECO:0000259" key="6">
    <source>
        <dbReference type="Pfam" id="PF00931"/>
    </source>
</evidence>
<comment type="caution">
    <text evidence="9">The sequence shown here is derived from an EMBL/GenBank/DDBJ whole genome shotgun (WGS) entry which is preliminary data.</text>
</comment>
<evidence type="ECO:0000256" key="5">
    <source>
        <dbReference type="ARBA" id="ARBA00022821"/>
    </source>
</evidence>
<feature type="domain" description="Disease resistance N-terminal" evidence="7">
    <location>
        <begin position="12"/>
        <end position="96"/>
    </location>
</feature>
<dbReference type="FunFam" id="1.10.10.10:FF:000322">
    <property type="entry name" value="Probable disease resistance protein At1g63360"/>
    <property type="match status" value="1"/>
</dbReference>
<evidence type="ECO:0000313" key="9">
    <source>
        <dbReference type="EMBL" id="KAF8725380.1"/>
    </source>
</evidence>
<evidence type="ECO:0000256" key="2">
    <source>
        <dbReference type="ARBA" id="ARBA00022614"/>
    </source>
</evidence>
<dbReference type="Proteomes" id="UP000636709">
    <property type="component" value="Unassembled WGS sequence"/>
</dbReference>
<evidence type="ECO:0000259" key="7">
    <source>
        <dbReference type="Pfam" id="PF18052"/>
    </source>
</evidence>
<dbReference type="GO" id="GO:0002758">
    <property type="term" value="P:innate immune response-activating signaling pathway"/>
    <property type="evidence" value="ECO:0007669"/>
    <property type="project" value="UniProtKB-ARBA"/>
</dbReference>
<proteinExistence type="inferred from homology"/>
<dbReference type="OrthoDB" id="675166at2759"/>
<keyword evidence="3" id="KW-0677">Repeat</keyword>
<keyword evidence="4" id="KW-0547">Nucleotide-binding</keyword>
<accession>A0A835F112</accession>
<evidence type="ECO:0000259" key="8">
    <source>
        <dbReference type="Pfam" id="PF23559"/>
    </source>
</evidence>
<feature type="domain" description="NB-ARC" evidence="6">
    <location>
        <begin position="173"/>
        <end position="332"/>
    </location>
</feature>
<dbReference type="AlphaFoldDB" id="A0A835F112"/>
<dbReference type="Gene3D" id="3.40.50.300">
    <property type="entry name" value="P-loop containing nucleotide triphosphate hydrolases"/>
    <property type="match status" value="1"/>
</dbReference>
<dbReference type="Pfam" id="PF18052">
    <property type="entry name" value="Rx_N"/>
    <property type="match status" value="1"/>
</dbReference>
<dbReference type="InterPro" id="IPR027417">
    <property type="entry name" value="P-loop_NTPase"/>
</dbReference>
<dbReference type="InterPro" id="IPR038005">
    <property type="entry name" value="RX-like_CC"/>
</dbReference>
<dbReference type="GO" id="GO:0042742">
    <property type="term" value="P:defense response to bacterium"/>
    <property type="evidence" value="ECO:0007669"/>
    <property type="project" value="UniProtKB-ARBA"/>
</dbReference>
<dbReference type="Gene3D" id="1.10.10.10">
    <property type="entry name" value="Winged helix-like DNA-binding domain superfamily/Winged helix DNA-binding domain"/>
    <property type="match status" value="1"/>
</dbReference>
<evidence type="ECO:0000256" key="3">
    <source>
        <dbReference type="ARBA" id="ARBA00022737"/>
    </source>
</evidence>
<organism evidence="9 10">
    <name type="scientific">Digitaria exilis</name>
    <dbReference type="NCBI Taxonomy" id="1010633"/>
    <lineage>
        <taxon>Eukaryota</taxon>
        <taxon>Viridiplantae</taxon>
        <taxon>Streptophyta</taxon>
        <taxon>Embryophyta</taxon>
        <taxon>Tracheophyta</taxon>
        <taxon>Spermatophyta</taxon>
        <taxon>Magnoliopsida</taxon>
        <taxon>Liliopsida</taxon>
        <taxon>Poales</taxon>
        <taxon>Poaceae</taxon>
        <taxon>PACMAD clade</taxon>
        <taxon>Panicoideae</taxon>
        <taxon>Panicodae</taxon>
        <taxon>Paniceae</taxon>
        <taxon>Anthephorinae</taxon>
        <taxon>Digitaria</taxon>
    </lineage>
</organism>
<dbReference type="Gene3D" id="1.20.5.4130">
    <property type="match status" value="1"/>
</dbReference>
<dbReference type="CDD" id="cd14798">
    <property type="entry name" value="RX-CC_like"/>
    <property type="match status" value="1"/>
</dbReference>
<sequence length="608" mass="69641">MAGMAVSASTGVMNSLLSKLSTLLSDKYNLLKGVRRDIEFLNGELLEMNAALQKLTDMEKLDGQNKVWRDKIREMAYDIEDCIDIFMHHHDSDDKQDGLFHKTARKIRKLRVRYRIASEIQKLKARVAEQSQSRNRYKIEESTSKITAVEVDPRLPALFEESKRLVGIDVPREKITKLLMEEDDSDSGQRKVVSIVGFGGLGKTTVAKQVYEEIKVKFECKAFVSVSRSPDIPKILKGILSGDGLSLVMMLMPRVQLFRRYLIVIDDLWSIEAWNTIECALVKNTNGSRVIKTTRKHEVAKACCTGFPEHVYHMEPLSDLHSRWLFFKRVFGTENSCPEEFRQISADMLRKCKGVPLAIISIASLLAIKTRDVDTWEKILKSLGSEVDTNPNLNWMRHVLSLSYNDLDPELKTCLLYLASYPEDYAIERSDLLNKWIAEGFIRERRGLELEEAAESRFNELINRSMIEPVYRYSDANMSHCRVHDLMLDLIISKCREENFVTIIDGQFISMNEASQARRVSHQSGNRDIALAVERISGPHVRSYISFPAADCIPPLSKFEHLRILDMMGRYSDRENMCVDLSAINQPFLLRYLKISGFGLKLPKNLES</sequence>
<dbReference type="InterPro" id="IPR042197">
    <property type="entry name" value="Apaf_helical"/>
</dbReference>
<dbReference type="PANTHER" id="PTHR23155:SF999">
    <property type="entry name" value="NB-ARC DOMAIN CONTAINING PROTEIN, EXPRESSED"/>
    <property type="match status" value="1"/>
</dbReference>
<dbReference type="SUPFAM" id="SSF52540">
    <property type="entry name" value="P-loop containing nucleoside triphosphate hydrolases"/>
    <property type="match status" value="1"/>
</dbReference>
<dbReference type="InterPro" id="IPR058922">
    <property type="entry name" value="WHD_DRP"/>
</dbReference>
<dbReference type="PANTHER" id="PTHR23155">
    <property type="entry name" value="DISEASE RESISTANCE PROTEIN RP"/>
    <property type="match status" value="1"/>
</dbReference>
<protein>
    <submittedName>
        <fullName evidence="9">Uncharacterized protein</fullName>
    </submittedName>
</protein>
<dbReference type="Gene3D" id="1.10.8.430">
    <property type="entry name" value="Helical domain of apoptotic protease-activating factors"/>
    <property type="match status" value="1"/>
</dbReference>
<dbReference type="InterPro" id="IPR041118">
    <property type="entry name" value="Rx_N"/>
</dbReference>
<gene>
    <name evidence="9" type="ORF">HU200_019897</name>
</gene>
<dbReference type="GO" id="GO:0043531">
    <property type="term" value="F:ADP binding"/>
    <property type="evidence" value="ECO:0007669"/>
    <property type="project" value="InterPro"/>
</dbReference>
<dbReference type="PRINTS" id="PR00364">
    <property type="entry name" value="DISEASERSIST"/>
</dbReference>
<keyword evidence="5" id="KW-0611">Plant defense</keyword>